<dbReference type="InterPro" id="IPR000276">
    <property type="entry name" value="GPCR_Rhodpsn"/>
</dbReference>
<keyword evidence="9" id="KW-0675">Receptor</keyword>
<feature type="transmembrane region" description="Helical" evidence="10">
    <location>
        <begin position="197"/>
        <end position="221"/>
    </location>
</feature>
<feature type="transmembrane region" description="Helical" evidence="10">
    <location>
        <begin position="26"/>
        <end position="48"/>
    </location>
</feature>
<evidence type="ECO:0000256" key="1">
    <source>
        <dbReference type="ARBA" id="ARBA00004651"/>
    </source>
</evidence>
<evidence type="ECO:0000256" key="3">
    <source>
        <dbReference type="ARBA" id="ARBA00022606"/>
    </source>
</evidence>
<feature type="domain" description="G-protein coupled receptors family 1 profile" evidence="11">
    <location>
        <begin position="41"/>
        <end position="290"/>
    </location>
</feature>
<evidence type="ECO:0000256" key="10">
    <source>
        <dbReference type="RuleBase" id="RU363047"/>
    </source>
</evidence>
<keyword evidence="3 10" id="KW-0716">Sensory transduction</keyword>
<dbReference type="FunCoup" id="A0A6P7XBF2">
    <property type="interactions" value="503"/>
</dbReference>
<organism evidence="12 13">
    <name type="scientific">Microcaecilia unicolor</name>
    <dbReference type="NCBI Taxonomy" id="1415580"/>
    <lineage>
        <taxon>Eukaryota</taxon>
        <taxon>Metazoa</taxon>
        <taxon>Chordata</taxon>
        <taxon>Craniata</taxon>
        <taxon>Vertebrata</taxon>
        <taxon>Euteleostomi</taxon>
        <taxon>Amphibia</taxon>
        <taxon>Gymnophiona</taxon>
        <taxon>Siphonopidae</taxon>
        <taxon>Microcaecilia</taxon>
    </lineage>
</organism>
<dbReference type="Proteomes" id="UP000515156">
    <property type="component" value="Chromosome 2"/>
</dbReference>
<evidence type="ECO:0000259" key="11">
    <source>
        <dbReference type="PROSITE" id="PS50262"/>
    </source>
</evidence>
<dbReference type="SUPFAM" id="SSF81321">
    <property type="entry name" value="Family A G protein-coupled receptor-like"/>
    <property type="match status" value="1"/>
</dbReference>
<feature type="transmembrane region" description="Helical" evidence="10">
    <location>
        <begin position="60"/>
        <end position="78"/>
    </location>
</feature>
<accession>A0A6P7XBF2</accession>
<keyword evidence="4 9" id="KW-0812">Transmembrane</keyword>
<dbReference type="CDD" id="cd13954">
    <property type="entry name" value="7tmA_OR"/>
    <property type="match status" value="1"/>
</dbReference>
<dbReference type="FunFam" id="1.20.1070.10:FF:000001">
    <property type="entry name" value="Olfactory receptor"/>
    <property type="match status" value="1"/>
</dbReference>
<dbReference type="PROSITE" id="PS50262">
    <property type="entry name" value="G_PROTEIN_RECEP_F1_2"/>
    <property type="match status" value="1"/>
</dbReference>
<protein>
    <recommendedName>
        <fullName evidence="10">Olfactory receptor</fullName>
    </recommendedName>
</protein>
<evidence type="ECO:0000256" key="4">
    <source>
        <dbReference type="ARBA" id="ARBA00022692"/>
    </source>
</evidence>
<evidence type="ECO:0000256" key="6">
    <source>
        <dbReference type="ARBA" id="ARBA00022989"/>
    </source>
</evidence>
<dbReference type="PANTHER" id="PTHR26453">
    <property type="entry name" value="OLFACTORY RECEPTOR"/>
    <property type="match status" value="1"/>
</dbReference>
<dbReference type="GO" id="GO:0004984">
    <property type="term" value="F:olfactory receptor activity"/>
    <property type="evidence" value="ECO:0007669"/>
    <property type="project" value="InterPro"/>
</dbReference>
<dbReference type="PRINTS" id="PR00237">
    <property type="entry name" value="GPCRRHODOPSN"/>
</dbReference>
<proteinExistence type="inferred from homology"/>
<keyword evidence="12" id="KW-1185">Reference proteome</keyword>
<keyword evidence="9" id="KW-0297">G-protein coupled receptor</keyword>
<dbReference type="AlphaFoldDB" id="A0A6P7XBF2"/>
<feature type="transmembrane region" description="Helical" evidence="10">
    <location>
        <begin position="273"/>
        <end position="292"/>
    </location>
</feature>
<evidence type="ECO:0000256" key="7">
    <source>
        <dbReference type="ARBA" id="ARBA00023136"/>
    </source>
</evidence>
<dbReference type="RefSeq" id="XP_030047895.1">
    <property type="nucleotide sequence ID" value="XM_030192035.1"/>
</dbReference>
<keyword evidence="6 10" id="KW-1133">Transmembrane helix</keyword>
<dbReference type="InterPro" id="IPR017452">
    <property type="entry name" value="GPCR_Rhodpsn_7TM"/>
</dbReference>
<dbReference type="InterPro" id="IPR000725">
    <property type="entry name" value="Olfact_rcpt"/>
</dbReference>
<comment type="similarity">
    <text evidence="9">Belongs to the G-protein coupled receptor 1 family.</text>
</comment>
<dbReference type="Pfam" id="PF13853">
    <property type="entry name" value="7tm_4"/>
    <property type="match status" value="1"/>
</dbReference>
<dbReference type="InParanoid" id="A0A6P7XBF2"/>
<dbReference type="GO" id="GO:0005886">
    <property type="term" value="C:plasma membrane"/>
    <property type="evidence" value="ECO:0007669"/>
    <property type="project" value="UniProtKB-SubCell"/>
</dbReference>
<dbReference type="GeneID" id="115461986"/>
<evidence type="ECO:0000313" key="13">
    <source>
        <dbReference type="RefSeq" id="XP_030047895.1"/>
    </source>
</evidence>
<gene>
    <name evidence="13" type="primary">LOC115461986</name>
</gene>
<keyword evidence="5 10" id="KW-0552">Olfaction</keyword>
<feature type="transmembrane region" description="Helical" evidence="10">
    <location>
        <begin position="98"/>
        <end position="120"/>
    </location>
</feature>
<keyword evidence="2 10" id="KW-1003">Cell membrane</keyword>
<evidence type="ECO:0000256" key="5">
    <source>
        <dbReference type="ARBA" id="ARBA00022725"/>
    </source>
</evidence>
<comment type="subcellular location">
    <subcellularLocation>
        <location evidence="1 10">Cell membrane</location>
        <topology evidence="1 10">Multi-pass membrane protein</topology>
    </subcellularLocation>
</comment>
<dbReference type="PROSITE" id="PS00237">
    <property type="entry name" value="G_PROTEIN_RECEP_F1_1"/>
    <property type="match status" value="1"/>
</dbReference>
<dbReference type="GO" id="GO:0004930">
    <property type="term" value="F:G protein-coupled receptor activity"/>
    <property type="evidence" value="ECO:0007669"/>
    <property type="project" value="UniProtKB-KW"/>
</dbReference>
<evidence type="ECO:0000256" key="2">
    <source>
        <dbReference type="ARBA" id="ARBA00022475"/>
    </source>
</evidence>
<sequence>MDGKNESLVIEFMLVGHLSILKYPKLLFTLLVIIYIMSQIGNSLIIIVVKLDSRLHTPMYFFLCNLSLVEIFYTTDSFPTILSVSLAGVKWLPVSGCLLQICFFHFLGAVECLLLTVMAYDRYVAICRPLHYTIIMSGTTCLLLAVICWLSGFFNFLALIFLTFRLHFCGPKTIANFFCDIPPLLKLACGDISINKIMLIIGDVFVGVLPCLFIVISYAWIISTILKIHSSQGRKKVFSTCASHLTVVCIFFTTSLLIYMKPSSSYFSGWEELLSLVYTVVTPMLNPLIYSLRNNEVKAAMKKVFSSKSSSKTVRT</sequence>
<name>A0A6P7XBF2_9AMPH</name>
<evidence type="ECO:0000313" key="12">
    <source>
        <dbReference type="Proteomes" id="UP000515156"/>
    </source>
</evidence>
<dbReference type="PRINTS" id="PR00245">
    <property type="entry name" value="OLFACTORYR"/>
</dbReference>
<evidence type="ECO:0000256" key="8">
    <source>
        <dbReference type="ARBA" id="ARBA00023224"/>
    </source>
</evidence>
<feature type="transmembrane region" description="Helical" evidence="10">
    <location>
        <begin position="141"/>
        <end position="164"/>
    </location>
</feature>
<dbReference type="OrthoDB" id="6147321at2759"/>
<keyword evidence="8 9" id="KW-0807">Transducer</keyword>
<dbReference type="Gene3D" id="1.20.1070.10">
    <property type="entry name" value="Rhodopsin 7-helix transmembrane proteins"/>
    <property type="match status" value="1"/>
</dbReference>
<reference evidence="13" key="1">
    <citation type="submission" date="2025-08" db="UniProtKB">
        <authorList>
            <consortium name="RefSeq"/>
        </authorList>
    </citation>
    <scope>IDENTIFICATION</scope>
</reference>
<dbReference type="KEGG" id="muo:115461986"/>
<feature type="transmembrane region" description="Helical" evidence="10">
    <location>
        <begin position="242"/>
        <end position="261"/>
    </location>
</feature>
<evidence type="ECO:0000256" key="9">
    <source>
        <dbReference type="RuleBase" id="RU000688"/>
    </source>
</evidence>
<keyword evidence="7 10" id="KW-0472">Membrane</keyword>